<evidence type="ECO:0000313" key="2">
    <source>
        <dbReference type="Proteomes" id="UP000239007"/>
    </source>
</evidence>
<gene>
    <name evidence="1" type="ORF">BTO11_06585</name>
</gene>
<organism evidence="1 2">
    <name type="scientific">Psychrosphaera saromensis</name>
    <dbReference type="NCBI Taxonomy" id="716813"/>
    <lineage>
        <taxon>Bacteria</taxon>
        <taxon>Pseudomonadati</taxon>
        <taxon>Pseudomonadota</taxon>
        <taxon>Gammaproteobacteria</taxon>
        <taxon>Alteromonadales</taxon>
        <taxon>Pseudoalteromonadaceae</taxon>
        <taxon>Psychrosphaera</taxon>
    </lineage>
</organism>
<dbReference type="Proteomes" id="UP000239007">
    <property type="component" value="Unassembled WGS sequence"/>
</dbReference>
<name>A0A2S7UUF3_9GAMM</name>
<keyword evidence="2" id="KW-1185">Reference proteome</keyword>
<dbReference type="OrthoDB" id="793353at2"/>
<dbReference type="CDD" id="cd03443">
    <property type="entry name" value="PaaI_thioesterase"/>
    <property type="match status" value="1"/>
</dbReference>
<evidence type="ECO:0000313" key="1">
    <source>
        <dbReference type="EMBL" id="PQJ53369.1"/>
    </source>
</evidence>
<sequence>MSSNYVLKLYNKLEKYPFGNKLFSMFAARKAPYFQTISPVITKVVPGECHCLIKKKRAVENHIGTVHVIAICNGLEMAMGFMAEASIPKHLRWIPKGMQVDYTAKADSNIRCEAVLKDNHWEEGDLLVDINAYDENDVVVVKGHIKLWVSAKKSK</sequence>
<dbReference type="AlphaFoldDB" id="A0A2S7UUF3"/>
<dbReference type="RefSeq" id="WP_105051851.1">
    <property type="nucleotide sequence ID" value="NZ_BMYG01000003.1"/>
</dbReference>
<protein>
    <submittedName>
        <fullName evidence="1">Thioesterase</fullName>
    </submittedName>
</protein>
<reference evidence="1 2" key="1">
    <citation type="submission" date="2016-12" db="EMBL/GenBank/DDBJ databases">
        <title>Diversity of luminous bacteria.</title>
        <authorList>
            <person name="Yoshizawa S."/>
            <person name="Kogure K."/>
        </authorList>
    </citation>
    <scope>NUCLEOTIDE SEQUENCE [LARGE SCALE GENOMIC DNA]</scope>
    <source>
        <strain evidence="1 2">SA4-48</strain>
    </source>
</reference>
<comment type="caution">
    <text evidence="1">The sequence shown here is derived from an EMBL/GenBank/DDBJ whole genome shotgun (WGS) entry which is preliminary data.</text>
</comment>
<dbReference type="InterPro" id="IPR027961">
    <property type="entry name" value="DUF4442"/>
</dbReference>
<dbReference type="InterPro" id="IPR029069">
    <property type="entry name" value="HotDog_dom_sf"/>
</dbReference>
<dbReference type="Gene3D" id="3.10.129.10">
    <property type="entry name" value="Hotdog Thioesterase"/>
    <property type="match status" value="1"/>
</dbReference>
<dbReference type="Pfam" id="PF14539">
    <property type="entry name" value="DUF4442"/>
    <property type="match status" value="1"/>
</dbReference>
<dbReference type="EMBL" id="MSCH01000003">
    <property type="protein sequence ID" value="PQJ53369.1"/>
    <property type="molecule type" value="Genomic_DNA"/>
</dbReference>
<proteinExistence type="predicted"/>
<dbReference type="SUPFAM" id="SSF54637">
    <property type="entry name" value="Thioesterase/thiol ester dehydrase-isomerase"/>
    <property type="match status" value="1"/>
</dbReference>
<accession>A0A2S7UUF3</accession>